<evidence type="ECO:0000313" key="1">
    <source>
        <dbReference type="EMBL" id="EMY16010.1"/>
    </source>
</evidence>
<accession>N1UJ15</accession>
<dbReference type="Proteomes" id="UP000012249">
    <property type="component" value="Unassembled WGS sequence"/>
</dbReference>
<comment type="caution">
    <text evidence="1">The sequence shown here is derived from an EMBL/GenBank/DDBJ whole genome shotgun (WGS) entry which is preliminary data.</text>
</comment>
<dbReference type="EMBL" id="AHMI02000051">
    <property type="protein sequence ID" value="EMY16010.1"/>
    <property type="molecule type" value="Genomic_DNA"/>
</dbReference>
<reference evidence="1 2" key="1">
    <citation type="submission" date="2013-02" db="EMBL/GenBank/DDBJ databases">
        <authorList>
            <person name="Harkins D.M."/>
            <person name="Durkin A.S."/>
            <person name="Brinkac L.M."/>
            <person name="Haft D.H."/>
            <person name="Selengut J.D."/>
            <person name="Sanka R."/>
            <person name="DePew J."/>
            <person name="Purushe J."/>
            <person name="Haake D.A."/>
            <person name="Matsunaga J."/>
            <person name="Vinetz J.M."/>
            <person name="Sutton G.G."/>
            <person name="Nierman W.C."/>
            <person name="Fouts D.E."/>
        </authorList>
    </citation>
    <scope>NUCLEOTIDE SEQUENCE [LARGE SCALE GENOMIC DNA]</scope>
    <source>
        <strain evidence="1 2">Ecochallenge</strain>
    </source>
</reference>
<dbReference type="AlphaFoldDB" id="N1UJ15"/>
<organism evidence="1 2">
    <name type="scientific">Leptospira weilii str. Ecochallenge</name>
    <dbReference type="NCBI Taxonomy" id="1049986"/>
    <lineage>
        <taxon>Bacteria</taxon>
        <taxon>Pseudomonadati</taxon>
        <taxon>Spirochaetota</taxon>
        <taxon>Spirochaetia</taxon>
        <taxon>Leptospirales</taxon>
        <taxon>Leptospiraceae</taxon>
        <taxon>Leptospira</taxon>
    </lineage>
</organism>
<sequence>MWRWFAKDLSYNQSKFDCGIYHLNLTEVNFFFHPVFREFRVRLKTFFQKGRLSEQVKENVGRKRDLIFENVLKMRIAESLCRR</sequence>
<evidence type="ECO:0000313" key="2">
    <source>
        <dbReference type="Proteomes" id="UP000012249"/>
    </source>
</evidence>
<name>N1UJ15_9LEPT</name>
<protein>
    <submittedName>
        <fullName evidence="1">Uncharacterized protein</fullName>
    </submittedName>
</protein>
<gene>
    <name evidence="1" type="ORF">LEP1GSC043_4355</name>
</gene>
<proteinExistence type="predicted"/>